<evidence type="ECO:0008006" key="4">
    <source>
        <dbReference type="Google" id="ProtNLM"/>
    </source>
</evidence>
<protein>
    <recommendedName>
        <fullName evidence="4">Integrase catalytic domain-containing protein</fullName>
    </recommendedName>
</protein>
<reference evidence="2 3" key="1">
    <citation type="submission" date="2019-02" db="EMBL/GenBank/DDBJ databases">
        <title>Deep-cultivation of Planctomycetes and their phenomic and genomic characterization uncovers novel biology.</title>
        <authorList>
            <person name="Wiegand S."/>
            <person name="Jogler M."/>
            <person name="Boedeker C."/>
            <person name="Pinto D."/>
            <person name="Vollmers J."/>
            <person name="Rivas-Marin E."/>
            <person name="Kohn T."/>
            <person name="Peeters S.H."/>
            <person name="Heuer A."/>
            <person name="Rast P."/>
            <person name="Oberbeckmann S."/>
            <person name="Bunk B."/>
            <person name="Jeske O."/>
            <person name="Meyerdierks A."/>
            <person name="Storesund J.E."/>
            <person name="Kallscheuer N."/>
            <person name="Luecker S."/>
            <person name="Lage O.M."/>
            <person name="Pohl T."/>
            <person name="Merkel B.J."/>
            <person name="Hornburger P."/>
            <person name="Mueller R.-W."/>
            <person name="Bruemmer F."/>
            <person name="Labrenz M."/>
            <person name="Spormann A.M."/>
            <person name="Op Den Camp H."/>
            <person name="Overmann J."/>
            <person name="Amann R."/>
            <person name="Jetten M.S.M."/>
            <person name="Mascher T."/>
            <person name="Medema M.H."/>
            <person name="Devos D.P."/>
            <person name="Kaster A.-K."/>
            <person name="Ovreas L."/>
            <person name="Rohde M."/>
            <person name="Galperin M.Y."/>
            <person name="Jogler C."/>
        </authorList>
    </citation>
    <scope>NUCLEOTIDE SEQUENCE [LARGE SCALE GENOMIC DNA]</scope>
    <source>
        <strain evidence="2 3">KOR42</strain>
    </source>
</reference>
<organism evidence="2 3">
    <name type="scientific">Thalassoglobus neptunius</name>
    <dbReference type="NCBI Taxonomy" id="1938619"/>
    <lineage>
        <taxon>Bacteria</taxon>
        <taxon>Pseudomonadati</taxon>
        <taxon>Planctomycetota</taxon>
        <taxon>Planctomycetia</taxon>
        <taxon>Planctomycetales</taxon>
        <taxon>Planctomycetaceae</taxon>
        <taxon>Thalassoglobus</taxon>
    </lineage>
</organism>
<evidence type="ECO:0000313" key="1">
    <source>
        <dbReference type="EMBL" id="TWT29203.1"/>
    </source>
</evidence>
<evidence type="ECO:0000313" key="3">
    <source>
        <dbReference type="Proteomes" id="UP000317243"/>
    </source>
</evidence>
<accession>A0A5C5VU79</accession>
<dbReference type="AlphaFoldDB" id="A0A5C5VU79"/>
<proteinExistence type="predicted"/>
<name>A0A5C5VU79_9PLAN</name>
<keyword evidence="3" id="KW-1185">Reference proteome</keyword>
<dbReference type="EMBL" id="SIHI01000043">
    <property type="protein sequence ID" value="TWT41485.1"/>
    <property type="molecule type" value="Genomic_DNA"/>
</dbReference>
<evidence type="ECO:0000313" key="2">
    <source>
        <dbReference type="EMBL" id="TWT41485.1"/>
    </source>
</evidence>
<comment type="caution">
    <text evidence="2">The sequence shown here is derived from an EMBL/GenBank/DDBJ whole genome shotgun (WGS) entry which is preliminary data.</text>
</comment>
<dbReference type="EMBL" id="SIHI01000132">
    <property type="protein sequence ID" value="TWT29203.1"/>
    <property type="molecule type" value="Genomic_DNA"/>
</dbReference>
<dbReference type="Proteomes" id="UP000317243">
    <property type="component" value="Unassembled WGS sequence"/>
</dbReference>
<gene>
    <name evidence="2" type="ORF">KOR42_47560</name>
    <name evidence="1" type="ORF">KOR42_55440</name>
</gene>
<sequence length="80" mass="9188">MIQTIKFECLSKFVLFGKQHLDYLLAEFTEYYNSARSSMVRDHLPPMGEKPDEVETINLDDIKVKSYVGGLVKGFERKAA</sequence>